<dbReference type="OrthoDB" id="10611085at2759"/>
<dbReference type="VEuPathDB" id="FungiDB:AMAG_20228"/>
<name>A0A0L0T5P6_ALLM3</name>
<dbReference type="AlphaFoldDB" id="A0A0L0T5P6"/>
<evidence type="ECO:0000313" key="2">
    <source>
        <dbReference type="Proteomes" id="UP000054350"/>
    </source>
</evidence>
<protein>
    <submittedName>
        <fullName evidence="1">Uncharacterized protein</fullName>
    </submittedName>
</protein>
<proteinExistence type="predicted"/>
<organism evidence="1 2">
    <name type="scientific">Allomyces macrogynus (strain ATCC 38327)</name>
    <name type="common">Allomyces javanicus var. macrogynus</name>
    <dbReference type="NCBI Taxonomy" id="578462"/>
    <lineage>
        <taxon>Eukaryota</taxon>
        <taxon>Fungi</taxon>
        <taxon>Fungi incertae sedis</taxon>
        <taxon>Blastocladiomycota</taxon>
        <taxon>Blastocladiomycetes</taxon>
        <taxon>Blastocladiales</taxon>
        <taxon>Blastocladiaceae</taxon>
        <taxon>Allomyces</taxon>
    </lineage>
</organism>
<accession>A0A0L0T5P6</accession>
<dbReference type="EMBL" id="GG745364">
    <property type="protein sequence ID" value="KNE70067.1"/>
    <property type="molecule type" value="Genomic_DNA"/>
</dbReference>
<reference evidence="2" key="2">
    <citation type="submission" date="2009-11" db="EMBL/GenBank/DDBJ databases">
        <title>The Genome Sequence of Allomyces macrogynus strain ATCC 38327.</title>
        <authorList>
            <consortium name="The Broad Institute Genome Sequencing Platform"/>
            <person name="Russ C."/>
            <person name="Cuomo C."/>
            <person name="Shea T."/>
            <person name="Young S.K."/>
            <person name="Zeng Q."/>
            <person name="Koehrsen M."/>
            <person name="Haas B."/>
            <person name="Borodovsky M."/>
            <person name="Guigo R."/>
            <person name="Alvarado L."/>
            <person name="Berlin A."/>
            <person name="Borenstein D."/>
            <person name="Chen Z."/>
            <person name="Engels R."/>
            <person name="Freedman E."/>
            <person name="Gellesch M."/>
            <person name="Goldberg J."/>
            <person name="Griggs A."/>
            <person name="Gujja S."/>
            <person name="Heiman D."/>
            <person name="Hepburn T."/>
            <person name="Howarth C."/>
            <person name="Jen D."/>
            <person name="Larson L."/>
            <person name="Lewis B."/>
            <person name="Mehta T."/>
            <person name="Park D."/>
            <person name="Pearson M."/>
            <person name="Roberts A."/>
            <person name="Saif S."/>
            <person name="Shenoy N."/>
            <person name="Sisk P."/>
            <person name="Stolte C."/>
            <person name="Sykes S."/>
            <person name="Walk T."/>
            <person name="White J."/>
            <person name="Yandava C."/>
            <person name="Burger G."/>
            <person name="Gray M.W."/>
            <person name="Holland P.W.H."/>
            <person name="King N."/>
            <person name="Lang F.B.F."/>
            <person name="Roger A.J."/>
            <person name="Ruiz-Trillo I."/>
            <person name="Lander E."/>
            <person name="Nusbaum C."/>
        </authorList>
    </citation>
    <scope>NUCLEOTIDE SEQUENCE [LARGE SCALE GENOMIC DNA]</scope>
    <source>
        <strain evidence="2">ATCC 38327</strain>
    </source>
</reference>
<gene>
    <name evidence="1" type="ORF">AMAG_20228</name>
</gene>
<evidence type="ECO:0000313" key="1">
    <source>
        <dbReference type="EMBL" id="KNE70067.1"/>
    </source>
</evidence>
<reference evidence="1 2" key="1">
    <citation type="submission" date="2009-11" db="EMBL/GenBank/DDBJ databases">
        <title>Annotation of Allomyces macrogynus ATCC 38327.</title>
        <authorList>
            <consortium name="The Broad Institute Genome Sequencing Platform"/>
            <person name="Russ C."/>
            <person name="Cuomo C."/>
            <person name="Burger G."/>
            <person name="Gray M.W."/>
            <person name="Holland P.W.H."/>
            <person name="King N."/>
            <person name="Lang F.B.F."/>
            <person name="Roger A.J."/>
            <person name="Ruiz-Trillo I."/>
            <person name="Young S.K."/>
            <person name="Zeng Q."/>
            <person name="Gargeya S."/>
            <person name="Fitzgerald M."/>
            <person name="Haas B."/>
            <person name="Abouelleil A."/>
            <person name="Alvarado L."/>
            <person name="Arachchi H.M."/>
            <person name="Berlin A."/>
            <person name="Chapman S.B."/>
            <person name="Gearin G."/>
            <person name="Goldberg J."/>
            <person name="Griggs A."/>
            <person name="Gujja S."/>
            <person name="Hansen M."/>
            <person name="Heiman D."/>
            <person name="Howarth C."/>
            <person name="Larimer J."/>
            <person name="Lui A."/>
            <person name="MacDonald P.J.P."/>
            <person name="McCowen C."/>
            <person name="Montmayeur A."/>
            <person name="Murphy C."/>
            <person name="Neiman D."/>
            <person name="Pearson M."/>
            <person name="Priest M."/>
            <person name="Roberts A."/>
            <person name="Saif S."/>
            <person name="Shea T."/>
            <person name="Sisk P."/>
            <person name="Stolte C."/>
            <person name="Sykes S."/>
            <person name="Wortman J."/>
            <person name="Nusbaum C."/>
            <person name="Birren B."/>
        </authorList>
    </citation>
    <scope>NUCLEOTIDE SEQUENCE [LARGE SCALE GENOMIC DNA]</scope>
    <source>
        <strain evidence="1 2">ATCC 38327</strain>
    </source>
</reference>
<sequence length="123" mass="12951">MHSRRAGAHVPTGSEVTVMVPFVGDTPYVPESFAVSANDDASTPKNAIIVMNTSQKPIQVCLAPFRGNDDASEWCMIENLMGASLATSAGASLISNAGVVWLWSRLRTLTCMPIGTQAPTVGT</sequence>
<dbReference type="Proteomes" id="UP000054350">
    <property type="component" value="Unassembled WGS sequence"/>
</dbReference>
<keyword evidence="2" id="KW-1185">Reference proteome</keyword>